<evidence type="ECO:0000313" key="2">
    <source>
        <dbReference type="EMBL" id="KAK0618584.1"/>
    </source>
</evidence>
<sequence length="475" mass="54005">MANSSFSETSQLQWIVSLSEKLISIIEDKTHLWIRSHLDQCDTNRSTIAERDMRVMLECEKYRYSILKTCMKAERSGSILGDDQAPDGQLFDNHSDLEVTYSVARALGWIMSIDDNPTSLSDAEKMSLKQGYYVLDRYNICQKPTTYGGPARFWDVSLGRWDNFDRAVAHAFYPPCLLPHNQLDPRSIFTEQTVDAQDGLLLHHRITSLVERGVLVIVPEDYGTIWPQRKYVVRVMDHNYPGIGDLILPQEDVPEDDDDRDSKRIWRLNRGTGGDVSSKAKGKRKAPTASNSDDPLSRLSFRDLDGRVLHFCNTNRPSNDLLFWMFCTAMVKLAWQVAPCRRDSEMQRYRDAWRGIWTYKGDFINLGTALAFSRVLGPELDDVLALGCADEIPQGGHEARGNRHWAPLLVVANDILLRCLTCQESKSRPLLTKENDDDEDAKMIKTKKEVKGVIEEAAYCGVCQCVHKYAFPDGS</sequence>
<dbReference type="AlphaFoldDB" id="A0AA39WND3"/>
<accession>A0AA39WND3</accession>
<protein>
    <submittedName>
        <fullName evidence="2">Uncharacterized protein</fullName>
    </submittedName>
</protein>
<dbReference type="EMBL" id="JAULSR010000005">
    <property type="protein sequence ID" value="KAK0618584.1"/>
    <property type="molecule type" value="Genomic_DNA"/>
</dbReference>
<evidence type="ECO:0000256" key="1">
    <source>
        <dbReference type="SAM" id="MobiDB-lite"/>
    </source>
</evidence>
<gene>
    <name evidence="2" type="ORF">B0T17DRAFT_510107</name>
</gene>
<reference evidence="2" key="1">
    <citation type="submission" date="2023-06" db="EMBL/GenBank/DDBJ databases">
        <title>Genome-scale phylogeny and comparative genomics of the fungal order Sordariales.</title>
        <authorList>
            <consortium name="Lawrence Berkeley National Laboratory"/>
            <person name="Hensen N."/>
            <person name="Bonometti L."/>
            <person name="Westerberg I."/>
            <person name="Brannstrom I.O."/>
            <person name="Guillou S."/>
            <person name="Cros-Aarteil S."/>
            <person name="Calhoun S."/>
            <person name="Haridas S."/>
            <person name="Kuo A."/>
            <person name="Mondo S."/>
            <person name="Pangilinan J."/>
            <person name="Riley R."/>
            <person name="LaButti K."/>
            <person name="Andreopoulos B."/>
            <person name="Lipzen A."/>
            <person name="Chen C."/>
            <person name="Yanf M."/>
            <person name="Daum C."/>
            <person name="Ng V."/>
            <person name="Clum A."/>
            <person name="Steindorff A."/>
            <person name="Ohm R."/>
            <person name="Martin F."/>
            <person name="Silar P."/>
            <person name="Natvig D."/>
            <person name="Lalanne C."/>
            <person name="Gautier V."/>
            <person name="Ament-velasquez S.L."/>
            <person name="Kruys A."/>
            <person name="Hutchinson M.I."/>
            <person name="Powell A.J."/>
            <person name="Barry K."/>
            <person name="Miller A.N."/>
            <person name="Grigoriev I.V."/>
            <person name="Debuchy R."/>
            <person name="Gladieux P."/>
            <person name="Thoren M.H."/>
            <person name="Johannesson H."/>
        </authorList>
    </citation>
    <scope>NUCLEOTIDE SEQUENCE</scope>
    <source>
        <strain evidence="2">SMH3391-2</strain>
    </source>
</reference>
<organism evidence="2 3">
    <name type="scientific">Bombardia bombarda</name>
    <dbReference type="NCBI Taxonomy" id="252184"/>
    <lineage>
        <taxon>Eukaryota</taxon>
        <taxon>Fungi</taxon>
        <taxon>Dikarya</taxon>
        <taxon>Ascomycota</taxon>
        <taxon>Pezizomycotina</taxon>
        <taxon>Sordariomycetes</taxon>
        <taxon>Sordariomycetidae</taxon>
        <taxon>Sordariales</taxon>
        <taxon>Lasiosphaeriaceae</taxon>
        <taxon>Bombardia</taxon>
    </lineage>
</organism>
<keyword evidence="3" id="KW-1185">Reference proteome</keyword>
<evidence type="ECO:0000313" key="3">
    <source>
        <dbReference type="Proteomes" id="UP001174934"/>
    </source>
</evidence>
<dbReference type="Proteomes" id="UP001174934">
    <property type="component" value="Unassembled WGS sequence"/>
</dbReference>
<comment type="caution">
    <text evidence="2">The sequence shown here is derived from an EMBL/GenBank/DDBJ whole genome shotgun (WGS) entry which is preliminary data.</text>
</comment>
<feature type="region of interest" description="Disordered" evidence="1">
    <location>
        <begin position="247"/>
        <end position="294"/>
    </location>
</feature>
<name>A0AA39WND3_9PEZI</name>
<proteinExistence type="predicted"/>